<dbReference type="PANTHER" id="PTHR13633:SF3">
    <property type="entry name" value="MITOCHONDRIAL TRANSCRIPTION RESCUE FACTOR 1"/>
    <property type="match status" value="1"/>
</dbReference>
<dbReference type="OrthoDB" id="4150at2759"/>
<sequence length="201" mass="22990">MNSLWRRTTIAILRNGLVKLDIRAKSLHSALYNLNIQNAKKPMTFCPLNISYITFRNKSKKQKDLDSDDEQDVYEDDASLSRDSKVLKFNTTSLRADVVLKSALGVSRNKIEQVFYESKIRVNGKKIMKKSSPIKLGSEIDVIKSISPHNPDHLYVSRVEVLNIVAKEESIAITVRRFKNLLIENYEIDPYKASSNEDSNE</sequence>
<dbReference type="Proteomes" id="UP000691718">
    <property type="component" value="Unassembled WGS sequence"/>
</dbReference>
<proteinExistence type="predicted"/>
<dbReference type="EMBL" id="CAJQZP010001441">
    <property type="protein sequence ID" value="CAG5046500.1"/>
    <property type="molecule type" value="Genomic_DNA"/>
</dbReference>
<dbReference type="GO" id="GO:0005739">
    <property type="term" value="C:mitochondrion"/>
    <property type="evidence" value="ECO:0007669"/>
    <property type="project" value="TreeGrafter"/>
</dbReference>
<dbReference type="GO" id="GO:1903108">
    <property type="term" value="P:regulation of mitochondrial transcription"/>
    <property type="evidence" value="ECO:0007669"/>
    <property type="project" value="TreeGrafter"/>
</dbReference>
<keyword evidence="4" id="KW-1185">Reference proteome</keyword>
<feature type="domain" description="Mitochondrial transcription rescue factor 1 C-terminal" evidence="2">
    <location>
        <begin position="91"/>
        <end position="183"/>
    </location>
</feature>
<keyword evidence="1" id="KW-0694">RNA-binding</keyword>
<accession>A0A8S3XYU5</accession>
<gene>
    <name evidence="3" type="ORF">PAPOLLO_LOCUS23609</name>
</gene>
<comment type="caution">
    <text evidence="3">The sequence shown here is derived from an EMBL/GenBank/DDBJ whole genome shotgun (WGS) entry which is preliminary data.</text>
</comment>
<protein>
    <submittedName>
        <fullName evidence="3">(apollo) hypothetical protein</fullName>
    </submittedName>
</protein>
<dbReference type="AlphaFoldDB" id="A0A8S3XYU5"/>
<dbReference type="Pfam" id="PF25818">
    <property type="entry name" value="MTRES1_C"/>
    <property type="match status" value="1"/>
</dbReference>
<dbReference type="InterPro" id="IPR057896">
    <property type="entry name" value="MTRES1_C"/>
</dbReference>
<dbReference type="PANTHER" id="PTHR13633">
    <property type="entry name" value="MITOCHONDRIAL TRANSCRIPTION RESCUE FACTOR 1"/>
    <property type="match status" value="1"/>
</dbReference>
<reference evidence="3" key="1">
    <citation type="submission" date="2021-04" db="EMBL/GenBank/DDBJ databases">
        <authorList>
            <person name="Tunstrom K."/>
        </authorList>
    </citation>
    <scope>NUCLEOTIDE SEQUENCE</scope>
</reference>
<dbReference type="PROSITE" id="PS50889">
    <property type="entry name" value="S4"/>
    <property type="match status" value="1"/>
</dbReference>
<evidence type="ECO:0000313" key="4">
    <source>
        <dbReference type="Proteomes" id="UP000691718"/>
    </source>
</evidence>
<evidence type="ECO:0000256" key="1">
    <source>
        <dbReference type="PROSITE-ProRule" id="PRU00182"/>
    </source>
</evidence>
<dbReference type="GO" id="GO:0003723">
    <property type="term" value="F:RNA binding"/>
    <property type="evidence" value="ECO:0007669"/>
    <property type="project" value="UniProtKB-KW"/>
</dbReference>
<evidence type="ECO:0000259" key="2">
    <source>
        <dbReference type="Pfam" id="PF25818"/>
    </source>
</evidence>
<dbReference type="CDD" id="cd00165">
    <property type="entry name" value="S4"/>
    <property type="match status" value="1"/>
</dbReference>
<name>A0A8S3XYU5_PARAO</name>
<organism evidence="3 4">
    <name type="scientific">Parnassius apollo</name>
    <name type="common">Apollo butterfly</name>
    <name type="synonym">Papilio apollo</name>
    <dbReference type="NCBI Taxonomy" id="110799"/>
    <lineage>
        <taxon>Eukaryota</taxon>
        <taxon>Metazoa</taxon>
        <taxon>Ecdysozoa</taxon>
        <taxon>Arthropoda</taxon>
        <taxon>Hexapoda</taxon>
        <taxon>Insecta</taxon>
        <taxon>Pterygota</taxon>
        <taxon>Neoptera</taxon>
        <taxon>Endopterygota</taxon>
        <taxon>Lepidoptera</taxon>
        <taxon>Glossata</taxon>
        <taxon>Ditrysia</taxon>
        <taxon>Papilionoidea</taxon>
        <taxon>Papilionidae</taxon>
        <taxon>Parnassiinae</taxon>
        <taxon>Parnassini</taxon>
        <taxon>Parnassius</taxon>
        <taxon>Parnassius</taxon>
    </lineage>
</organism>
<evidence type="ECO:0000313" key="3">
    <source>
        <dbReference type="EMBL" id="CAG5046500.1"/>
    </source>
</evidence>